<dbReference type="AlphaFoldDB" id="A0A644Y3Z4"/>
<protein>
    <recommendedName>
        <fullName evidence="1">Transposase InsH N-terminal domain-containing protein</fullName>
    </recommendedName>
</protein>
<organism evidence="2">
    <name type="scientific">bioreactor metagenome</name>
    <dbReference type="NCBI Taxonomy" id="1076179"/>
    <lineage>
        <taxon>unclassified sequences</taxon>
        <taxon>metagenomes</taxon>
        <taxon>ecological metagenomes</taxon>
    </lineage>
</organism>
<sequence length="92" mass="10892">MKPKTTEEPQDRLFQDRLENMINMDHELVKLGDKINWKTFESTLGEVYIANKGRPGLPTRLMVGLHYLKGLRDLSDEATVMEFLENPYWQYF</sequence>
<dbReference type="InterPro" id="IPR008490">
    <property type="entry name" value="Transposase_InsH_N"/>
</dbReference>
<dbReference type="PANTHER" id="PTHR33803:SF3">
    <property type="entry name" value="BLL1974 PROTEIN"/>
    <property type="match status" value="1"/>
</dbReference>
<gene>
    <name evidence="2" type="ORF">SDC9_67302</name>
</gene>
<feature type="domain" description="Transposase InsH N-terminal" evidence="1">
    <location>
        <begin position="17"/>
        <end position="92"/>
    </location>
</feature>
<name>A0A644Y3Z4_9ZZZZ</name>
<proteinExistence type="predicted"/>
<dbReference type="PANTHER" id="PTHR33803">
    <property type="entry name" value="IS1478 TRANSPOSASE"/>
    <property type="match status" value="1"/>
</dbReference>
<comment type="caution">
    <text evidence="2">The sequence shown here is derived from an EMBL/GenBank/DDBJ whole genome shotgun (WGS) entry which is preliminary data.</text>
</comment>
<dbReference type="Pfam" id="PF05598">
    <property type="entry name" value="DUF772"/>
    <property type="match status" value="1"/>
</dbReference>
<accession>A0A644Y3Z4</accession>
<evidence type="ECO:0000313" key="2">
    <source>
        <dbReference type="EMBL" id="MPM20864.1"/>
    </source>
</evidence>
<reference evidence="2" key="1">
    <citation type="submission" date="2019-08" db="EMBL/GenBank/DDBJ databases">
        <authorList>
            <person name="Kucharzyk K."/>
            <person name="Murdoch R.W."/>
            <person name="Higgins S."/>
            <person name="Loffler F."/>
        </authorList>
    </citation>
    <scope>NUCLEOTIDE SEQUENCE</scope>
</reference>
<dbReference type="EMBL" id="VSSQ01003472">
    <property type="protein sequence ID" value="MPM20864.1"/>
    <property type="molecule type" value="Genomic_DNA"/>
</dbReference>
<evidence type="ECO:0000259" key="1">
    <source>
        <dbReference type="Pfam" id="PF05598"/>
    </source>
</evidence>